<gene>
    <name evidence="3" type="ORF">CORC01_07583</name>
</gene>
<evidence type="ECO:0000313" key="4">
    <source>
        <dbReference type="Proteomes" id="UP000176998"/>
    </source>
</evidence>
<protein>
    <submittedName>
        <fullName evidence="3">Uncharacterized protein</fullName>
    </submittedName>
</protein>
<keyword evidence="2" id="KW-1133">Transmembrane helix</keyword>
<comment type="caution">
    <text evidence="3">The sequence shown here is derived from an EMBL/GenBank/DDBJ whole genome shotgun (WGS) entry which is preliminary data.</text>
</comment>
<organism evidence="3 4">
    <name type="scientific">Colletotrichum orchidophilum</name>
    <dbReference type="NCBI Taxonomy" id="1209926"/>
    <lineage>
        <taxon>Eukaryota</taxon>
        <taxon>Fungi</taxon>
        <taxon>Dikarya</taxon>
        <taxon>Ascomycota</taxon>
        <taxon>Pezizomycotina</taxon>
        <taxon>Sordariomycetes</taxon>
        <taxon>Hypocreomycetidae</taxon>
        <taxon>Glomerellales</taxon>
        <taxon>Glomerellaceae</taxon>
        <taxon>Colletotrichum</taxon>
    </lineage>
</organism>
<proteinExistence type="predicted"/>
<reference evidence="3 4" key="1">
    <citation type="submission" date="2016-09" db="EMBL/GenBank/DDBJ databases">
        <authorList>
            <person name="Capua I."/>
            <person name="De Benedictis P."/>
            <person name="Joannis T."/>
            <person name="Lombin L.H."/>
            <person name="Cattoli G."/>
        </authorList>
    </citation>
    <scope>NUCLEOTIDE SEQUENCE [LARGE SCALE GENOMIC DNA]</scope>
    <source>
        <strain evidence="3 4">IMI 309357</strain>
    </source>
</reference>
<keyword evidence="2" id="KW-0812">Transmembrane</keyword>
<feature type="transmembrane region" description="Helical" evidence="2">
    <location>
        <begin position="37"/>
        <end position="64"/>
    </location>
</feature>
<dbReference type="AlphaFoldDB" id="A0A1G4B782"/>
<keyword evidence="2" id="KW-0472">Membrane</keyword>
<accession>A0A1G4B782</accession>
<feature type="region of interest" description="Disordered" evidence="1">
    <location>
        <begin position="120"/>
        <end position="143"/>
    </location>
</feature>
<evidence type="ECO:0000256" key="2">
    <source>
        <dbReference type="SAM" id="Phobius"/>
    </source>
</evidence>
<dbReference type="EMBL" id="MJBS01000061">
    <property type="protein sequence ID" value="OHE97142.1"/>
    <property type="molecule type" value="Genomic_DNA"/>
</dbReference>
<dbReference type="Proteomes" id="UP000176998">
    <property type="component" value="Unassembled WGS sequence"/>
</dbReference>
<evidence type="ECO:0000256" key="1">
    <source>
        <dbReference type="SAM" id="MobiDB-lite"/>
    </source>
</evidence>
<keyword evidence="4" id="KW-1185">Reference proteome</keyword>
<evidence type="ECO:0000313" key="3">
    <source>
        <dbReference type="EMBL" id="OHE97142.1"/>
    </source>
</evidence>
<name>A0A1G4B782_9PEZI</name>
<dbReference type="OrthoDB" id="4848169at2759"/>
<dbReference type="GeneID" id="34560729"/>
<dbReference type="RefSeq" id="XP_022474298.1">
    <property type="nucleotide sequence ID" value="XM_022619219.1"/>
</dbReference>
<sequence>MPAVQLSQAANGALRHLFSARDSFDDDYNRARKQAQAIGGGVIAVIVIIIVIIIGSVIAAFCICSRRKSRRAKQELEMKNYVGGVPVAGAATAGNMNGQTHNGENEYGYSRGYVANDGKNAQNASDAMPPAYTAGNNGSTPAN</sequence>
<feature type="compositionally biased region" description="Polar residues" evidence="1">
    <location>
        <begin position="134"/>
        <end position="143"/>
    </location>
</feature>